<dbReference type="Proteomes" id="UP000029553">
    <property type="component" value="Unassembled WGS sequence"/>
</dbReference>
<sequence>MCKQGAQLLGLGHLSRRELGDHHAPPWLGRQQSFMAQQLHGFAHRGAAHAKLLRQSAVVDVGAGRQAVAQNALAQFVGDGNAQ</sequence>
<comment type="caution">
    <text evidence="1">The sequence shown here is derived from an EMBL/GenBank/DDBJ whole genome shotgun (WGS) entry which is preliminary data.</text>
</comment>
<evidence type="ECO:0000313" key="1">
    <source>
        <dbReference type="EMBL" id="KGH25320.1"/>
    </source>
</evidence>
<protein>
    <submittedName>
        <fullName evidence="1">Uncharacterized protein</fullName>
    </submittedName>
</protein>
<accession>A0A096GJG5</accession>
<proteinExistence type="predicted"/>
<organism evidence="1 2">
    <name type="scientific">Comamonas testosteroni</name>
    <name type="common">Pseudomonas testosteroni</name>
    <dbReference type="NCBI Taxonomy" id="285"/>
    <lineage>
        <taxon>Bacteria</taxon>
        <taxon>Pseudomonadati</taxon>
        <taxon>Pseudomonadota</taxon>
        <taxon>Betaproteobacteria</taxon>
        <taxon>Burkholderiales</taxon>
        <taxon>Comamonadaceae</taxon>
        <taxon>Comamonas</taxon>
    </lineage>
</organism>
<name>A0A096GJG5_COMTE</name>
<evidence type="ECO:0000313" key="2">
    <source>
        <dbReference type="Proteomes" id="UP000029553"/>
    </source>
</evidence>
<reference evidence="1 2" key="1">
    <citation type="submission" date="2013-09" db="EMBL/GenBank/DDBJ databases">
        <title>High correlation between genotypes and phenotypes of environmental bacteria Comamonas testosteroni strains.</title>
        <authorList>
            <person name="Liu L."/>
            <person name="Zhu W."/>
            <person name="Xia X."/>
            <person name="Xu B."/>
            <person name="Luo M."/>
            <person name="Wang G."/>
        </authorList>
    </citation>
    <scope>NUCLEOTIDE SEQUENCE [LARGE SCALE GENOMIC DNA]</scope>
    <source>
        <strain evidence="1 2">JL40</strain>
    </source>
</reference>
<dbReference type="EMBL" id="AWOR01000089">
    <property type="protein sequence ID" value="KGH25320.1"/>
    <property type="molecule type" value="Genomic_DNA"/>
</dbReference>
<gene>
    <name evidence="1" type="ORF">P353_25500</name>
</gene>
<dbReference type="AlphaFoldDB" id="A0A096GJG5"/>